<dbReference type="Proteomes" id="UP000225706">
    <property type="component" value="Unassembled WGS sequence"/>
</dbReference>
<gene>
    <name evidence="3" type="ORF">AWC38_SpisGene9539</name>
</gene>
<organism evidence="3 4">
    <name type="scientific">Stylophora pistillata</name>
    <name type="common">Smooth cauliflower coral</name>
    <dbReference type="NCBI Taxonomy" id="50429"/>
    <lineage>
        <taxon>Eukaryota</taxon>
        <taxon>Metazoa</taxon>
        <taxon>Cnidaria</taxon>
        <taxon>Anthozoa</taxon>
        <taxon>Hexacorallia</taxon>
        <taxon>Scleractinia</taxon>
        <taxon>Astrocoeniina</taxon>
        <taxon>Pocilloporidae</taxon>
        <taxon>Stylophora</taxon>
    </lineage>
</organism>
<evidence type="ECO:0000256" key="1">
    <source>
        <dbReference type="SAM" id="Coils"/>
    </source>
</evidence>
<protein>
    <submittedName>
        <fullName evidence="3">UPF0184 protein C9orf16-like</fullName>
    </submittedName>
</protein>
<sequence>MAEENGLYDLNGKPEMVNGSLQNGEPDEDEKEYEALDQELDQLNSCLDKLENWNDSLRNRMKDMLETMQKTRVERQIQTNQDDGHNGTQP</sequence>
<evidence type="ECO:0000313" key="4">
    <source>
        <dbReference type="Proteomes" id="UP000225706"/>
    </source>
</evidence>
<keyword evidence="4" id="KW-1185">Reference proteome</keyword>
<feature type="region of interest" description="Disordered" evidence="2">
    <location>
        <begin position="1"/>
        <end position="30"/>
    </location>
</feature>
<dbReference type="OrthoDB" id="5967734at2759"/>
<dbReference type="EMBL" id="LSMT01000141">
    <property type="protein sequence ID" value="PFX25831.1"/>
    <property type="molecule type" value="Genomic_DNA"/>
</dbReference>
<evidence type="ECO:0000256" key="2">
    <source>
        <dbReference type="SAM" id="MobiDB-lite"/>
    </source>
</evidence>
<feature type="coiled-coil region" evidence="1">
    <location>
        <begin position="33"/>
        <end position="74"/>
    </location>
</feature>
<dbReference type="AlphaFoldDB" id="A0A2B4S7E7"/>
<accession>A0A2B4S7E7</accession>
<dbReference type="PANTHER" id="PTHR34344">
    <property type="entry name" value="UPF0184 PROTEIN C9ORF16"/>
    <property type="match status" value="1"/>
</dbReference>
<keyword evidence="1" id="KW-0175">Coiled coil</keyword>
<dbReference type="PANTHER" id="PTHR34344:SF1">
    <property type="entry name" value="BUBLIN COILED-COIL PROTEIN"/>
    <property type="match status" value="1"/>
</dbReference>
<reference evidence="4" key="1">
    <citation type="journal article" date="2017" name="bioRxiv">
        <title>Comparative analysis of the genomes of Stylophora pistillata and Acropora digitifera provides evidence for extensive differences between species of corals.</title>
        <authorList>
            <person name="Voolstra C.R."/>
            <person name="Li Y."/>
            <person name="Liew Y.J."/>
            <person name="Baumgarten S."/>
            <person name="Zoccola D."/>
            <person name="Flot J.-F."/>
            <person name="Tambutte S."/>
            <person name="Allemand D."/>
            <person name="Aranda M."/>
        </authorList>
    </citation>
    <scope>NUCLEOTIDE SEQUENCE [LARGE SCALE GENOMIC DNA]</scope>
</reference>
<dbReference type="InterPro" id="IPR005374">
    <property type="entry name" value="BBLN_eukaryota"/>
</dbReference>
<dbReference type="Pfam" id="PF03670">
    <property type="entry name" value="UPF0184"/>
    <property type="match status" value="1"/>
</dbReference>
<evidence type="ECO:0000313" key="3">
    <source>
        <dbReference type="EMBL" id="PFX25831.1"/>
    </source>
</evidence>
<name>A0A2B4S7E7_STYPI</name>
<comment type="caution">
    <text evidence="3">The sequence shown here is derived from an EMBL/GenBank/DDBJ whole genome shotgun (WGS) entry which is preliminary data.</text>
</comment>
<proteinExistence type="predicted"/>